<dbReference type="AlphaFoldDB" id="A0A9P6BA01"/>
<dbReference type="EMBL" id="MU128912">
    <property type="protein sequence ID" value="KAF9520331.1"/>
    <property type="molecule type" value="Genomic_DNA"/>
</dbReference>
<sequence length="232" mass="26083">MPILRLPNELLSEIASYVPDRHPVWGYTTDSYFLAALSTTSRKLRAVSLPYLYRETLITSQRQLQSLANSPVHLLLLIRELNIFMDGEFVDAWKIGAARRQAHWEEHGSNIFDSFAAVLSRTPALRTLRIRVAELTGQRSGWRKFALVQPFGIPIGPPLLEALHSADSAVTLPQLQTLELDGFEDVDPLLRLTPNLDRLCVSLSAGFWRGMNTEVCAASIWPFTRCPQQSGK</sequence>
<keyword evidence="2" id="KW-1185">Reference proteome</keyword>
<evidence type="ECO:0008006" key="3">
    <source>
        <dbReference type="Google" id="ProtNLM"/>
    </source>
</evidence>
<protein>
    <recommendedName>
        <fullName evidence="3">F-box domain-containing protein</fullName>
    </recommendedName>
</protein>
<organism evidence="1 2">
    <name type="scientific">Hydnum rufescens UP504</name>
    <dbReference type="NCBI Taxonomy" id="1448309"/>
    <lineage>
        <taxon>Eukaryota</taxon>
        <taxon>Fungi</taxon>
        <taxon>Dikarya</taxon>
        <taxon>Basidiomycota</taxon>
        <taxon>Agaricomycotina</taxon>
        <taxon>Agaricomycetes</taxon>
        <taxon>Cantharellales</taxon>
        <taxon>Hydnaceae</taxon>
        <taxon>Hydnum</taxon>
    </lineage>
</organism>
<reference evidence="1" key="1">
    <citation type="journal article" date="2020" name="Nat. Commun.">
        <title>Large-scale genome sequencing of mycorrhizal fungi provides insights into the early evolution of symbiotic traits.</title>
        <authorList>
            <person name="Miyauchi S."/>
            <person name="Kiss E."/>
            <person name="Kuo A."/>
            <person name="Drula E."/>
            <person name="Kohler A."/>
            <person name="Sanchez-Garcia M."/>
            <person name="Morin E."/>
            <person name="Andreopoulos B."/>
            <person name="Barry K.W."/>
            <person name="Bonito G."/>
            <person name="Buee M."/>
            <person name="Carver A."/>
            <person name="Chen C."/>
            <person name="Cichocki N."/>
            <person name="Clum A."/>
            <person name="Culley D."/>
            <person name="Crous P.W."/>
            <person name="Fauchery L."/>
            <person name="Girlanda M."/>
            <person name="Hayes R.D."/>
            <person name="Keri Z."/>
            <person name="LaButti K."/>
            <person name="Lipzen A."/>
            <person name="Lombard V."/>
            <person name="Magnuson J."/>
            <person name="Maillard F."/>
            <person name="Murat C."/>
            <person name="Nolan M."/>
            <person name="Ohm R.A."/>
            <person name="Pangilinan J."/>
            <person name="Pereira M.F."/>
            <person name="Perotto S."/>
            <person name="Peter M."/>
            <person name="Pfister S."/>
            <person name="Riley R."/>
            <person name="Sitrit Y."/>
            <person name="Stielow J.B."/>
            <person name="Szollosi G."/>
            <person name="Zifcakova L."/>
            <person name="Stursova M."/>
            <person name="Spatafora J.W."/>
            <person name="Tedersoo L."/>
            <person name="Vaario L.M."/>
            <person name="Yamada A."/>
            <person name="Yan M."/>
            <person name="Wang P."/>
            <person name="Xu J."/>
            <person name="Bruns T."/>
            <person name="Baldrian P."/>
            <person name="Vilgalys R."/>
            <person name="Dunand C."/>
            <person name="Henrissat B."/>
            <person name="Grigoriev I.V."/>
            <person name="Hibbett D."/>
            <person name="Nagy L.G."/>
            <person name="Martin F.M."/>
        </authorList>
    </citation>
    <scope>NUCLEOTIDE SEQUENCE</scope>
    <source>
        <strain evidence="1">UP504</strain>
    </source>
</reference>
<evidence type="ECO:0000313" key="1">
    <source>
        <dbReference type="EMBL" id="KAF9520331.1"/>
    </source>
</evidence>
<dbReference type="Proteomes" id="UP000886523">
    <property type="component" value="Unassembled WGS sequence"/>
</dbReference>
<gene>
    <name evidence="1" type="ORF">BS47DRAFT_754093</name>
</gene>
<proteinExistence type="predicted"/>
<name>A0A9P6BA01_9AGAM</name>
<evidence type="ECO:0000313" key="2">
    <source>
        <dbReference type="Proteomes" id="UP000886523"/>
    </source>
</evidence>
<dbReference type="OrthoDB" id="3177311at2759"/>
<comment type="caution">
    <text evidence="1">The sequence shown here is derived from an EMBL/GenBank/DDBJ whole genome shotgun (WGS) entry which is preliminary data.</text>
</comment>
<accession>A0A9P6BA01</accession>